<gene>
    <name evidence="1" type="ORF">PIB30_109027</name>
</gene>
<keyword evidence="2" id="KW-1185">Reference proteome</keyword>
<evidence type="ECO:0000313" key="2">
    <source>
        <dbReference type="Proteomes" id="UP001341840"/>
    </source>
</evidence>
<reference evidence="1 2" key="1">
    <citation type="journal article" date="2023" name="Plants (Basel)">
        <title>Bridging the Gap: Combining Genomics and Transcriptomics Approaches to Understand Stylosanthes scabra, an Orphan Legume from the Brazilian Caatinga.</title>
        <authorList>
            <person name="Ferreira-Neto J.R.C."/>
            <person name="da Silva M.D."/>
            <person name="Binneck E."/>
            <person name="de Melo N.F."/>
            <person name="da Silva R.H."/>
            <person name="de Melo A.L.T.M."/>
            <person name="Pandolfi V."/>
            <person name="Bustamante F.O."/>
            <person name="Brasileiro-Vidal A.C."/>
            <person name="Benko-Iseppon A.M."/>
        </authorList>
    </citation>
    <scope>NUCLEOTIDE SEQUENCE [LARGE SCALE GENOMIC DNA]</scope>
    <source>
        <tissue evidence="1">Leaves</tissue>
    </source>
</reference>
<proteinExistence type="predicted"/>
<dbReference type="Proteomes" id="UP001341840">
    <property type="component" value="Unassembled WGS sequence"/>
</dbReference>
<feature type="non-terminal residue" evidence="1">
    <location>
        <position position="1"/>
    </location>
</feature>
<evidence type="ECO:0000313" key="1">
    <source>
        <dbReference type="EMBL" id="MED6141992.1"/>
    </source>
</evidence>
<dbReference type="SUPFAM" id="SSF58038">
    <property type="entry name" value="SNARE fusion complex"/>
    <property type="match status" value="1"/>
</dbReference>
<sequence length="100" mass="11331">PLACKDRRNKPLIQIDPEIERTIRKLRKQTQILQYITAQQSENSEDIQDNITMAAENTNDARRTLGDYTIPSTASYGSSIVRPTAEANNFELKPSLIQLV</sequence>
<dbReference type="EMBL" id="JASCZI010065780">
    <property type="protein sequence ID" value="MED6141992.1"/>
    <property type="molecule type" value="Genomic_DNA"/>
</dbReference>
<organism evidence="1 2">
    <name type="scientific">Stylosanthes scabra</name>
    <dbReference type="NCBI Taxonomy" id="79078"/>
    <lineage>
        <taxon>Eukaryota</taxon>
        <taxon>Viridiplantae</taxon>
        <taxon>Streptophyta</taxon>
        <taxon>Embryophyta</taxon>
        <taxon>Tracheophyta</taxon>
        <taxon>Spermatophyta</taxon>
        <taxon>Magnoliopsida</taxon>
        <taxon>eudicotyledons</taxon>
        <taxon>Gunneridae</taxon>
        <taxon>Pentapetalae</taxon>
        <taxon>rosids</taxon>
        <taxon>fabids</taxon>
        <taxon>Fabales</taxon>
        <taxon>Fabaceae</taxon>
        <taxon>Papilionoideae</taxon>
        <taxon>50 kb inversion clade</taxon>
        <taxon>dalbergioids sensu lato</taxon>
        <taxon>Dalbergieae</taxon>
        <taxon>Pterocarpus clade</taxon>
        <taxon>Stylosanthes</taxon>
    </lineage>
</organism>
<accession>A0ABU6T024</accession>
<name>A0ABU6T024_9FABA</name>
<protein>
    <submittedName>
        <fullName evidence="1">Uncharacterized protein</fullName>
    </submittedName>
</protein>
<comment type="caution">
    <text evidence="1">The sequence shown here is derived from an EMBL/GenBank/DDBJ whole genome shotgun (WGS) entry which is preliminary data.</text>
</comment>